<keyword evidence="4" id="KW-1185">Reference proteome</keyword>
<dbReference type="EMBL" id="PDUG01000002">
    <property type="protein sequence ID" value="PIC48759.1"/>
    <property type="molecule type" value="Genomic_DNA"/>
</dbReference>
<dbReference type="PANTHER" id="PTHR22743">
    <property type="entry name" value="MEPRIN/TRAF-LIKE MATH FAMILY-C.ELEGANS"/>
    <property type="match status" value="1"/>
</dbReference>
<dbReference type="PANTHER" id="PTHR22743:SF165">
    <property type="entry name" value="BTB AND MATH DOMAIN CONTAINING-RELATED"/>
    <property type="match status" value="1"/>
</dbReference>
<evidence type="ECO:0000259" key="1">
    <source>
        <dbReference type="PROSITE" id="PS50097"/>
    </source>
</evidence>
<feature type="domain" description="BTB" evidence="1">
    <location>
        <begin position="1051"/>
        <end position="1110"/>
    </location>
</feature>
<organism evidence="3 4">
    <name type="scientific">Caenorhabditis nigoni</name>
    <dbReference type="NCBI Taxonomy" id="1611254"/>
    <lineage>
        <taxon>Eukaryota</taxon>
        <taxon>Metazoa</taxon>
        <taxon>Ecdysozoa</taxon>
        <taxon>Nematoda</taxon>
        <taxon>Chromadorea</taxon>
        <taxon>Rhabditida</taxon>
        <taxon>Rhabditina</taxon>
        <taxon>Rhabditomorpha</taxon>
        <taxon>Rhabditoidea</taxon>
        <taxon>Rhabditidae</taxon>
        <taxon>Peloderinae</taxon>
        <taxon>Caenorhabditis</taxon>
    </lineage>
</organism>
<dbReference type="InterPro" id="IPR008974">
    <property type="entry name" value="TRAF-like"/>
</dbReference>
<dbReference type="PROSITE" id="PS50097">
    <property type="entry name" value="BTB"/>
    <property type="match status" value="3"/>
</dbReference>
<dbReference type="STRING" id="1611254.A0A2G5VAF2"/>
<dbReference type="InterPro" id="IPR012885">
    <property type="entry name" value="F-box_Sdz-33"/>
</dbReference>
<dbReference type="InterPro" id="IPR011333">
    <property type="entry name" value="SKP1/BTB/POZ_sf"/>
</dbReference>
<comment type="caution">
    <text evidence="3">The sequence shown here is derived from an EMBL/GenBank/DDBJ whole genome shotgun (WGS) entry which is preliminary data.</text>
</comment>
<evidence type="ECO:0008006" key="5">
    <source>
        <dbReference type="Google" id="ProtNLM"/>
    </source>
</evidence>
<feature type="domain" description="MATH" evidence="2">
    <location>
        <begin position="229"/>
        <end position="344"/>
    </location>
</feature>
<evidence type="ECO:0000313" key="3">
    <source>
        <dbReference type="EMBL" id="PIC48759.1"/>
    </source>
</evidence>
<feature type="domain" description="BTB" evidence="1">
    <location>
        <begin position="157"/>
        <end position="216"/>
    </location>
</feature>
<dbReference type="CDD" id="cd18186">
    <property type="entry name" value="BTB_POZ_ZBTB_KLHL-like"/>
    <property type="match status" value="2"/>
</dbReference>
<dbReference type="SMART" id="SM00225">
    <property type="entry name" value="BTB"/>
    <property type="match status" value="3"/>
</dbReference>
<proteinExistence type="predicted"/>
<dbReference type="AlphaFoldDB" id="A0A2G5VAF2"/>
<dbReference type="Pfam" id="PF00651">
    <property type="entry name" value="BTB"/>
    <property type="match status" value="3"/>
</dbReference>
<feature type="domain" description="BTB" evidence="1">
    <location>
        <begin position="375"/>
        <end position="434"/>
    </location>
</feature>
<dbReference type="Gene3D" id="3.30.710.10">
    <property type="entry name" value="Potassium Channel Kv1.1, Chain A"/>
    <property type="match status" value="3"/>
</dbReference>
<accession>A0A2G5VAF2</accession>
<dbReference type="SUPFAM" id="SSF54695">
    <property type="entry name" value="POZ domain"/>
    <property type="match status" value="3"/>
</dbReference>
<dbReference type="SUPFAM" id="SSF49599">
    <property type="entry name" value="TRAF domain-like"/>
    <property type="match status" value="3"/>
</dbReference>
<evidence type="ECO:0000313" key="4">
    <source>
        <dbReference type="Proteomes" id="UP000230233"/>
    </source>
</evidence>
<protein>
    <recommendedName>
        <fullName evidence="5">BTB domain-containing protein</fullName>
    </recommendedName>
</protein>
<evidence type="ECO:0000259" key="2">
    <source>
        <dbReference type="PROSITE" id="PS50144"/>
    </source>
</evidence>
<dbReference type="Pfam" id="PF07735">
    <property type="entry name" value="FBA_2"/>
    <property type="match status" value="1"/>
</dbReference>
<gene>
    <name evidence="3" type="primary">Cnig_chr_II.g7619</name>
    <name evidence="3" type="ORF">B9Z55_007619</name>
</gene>
<dbReference type="SMART" id="SM00061">
    <property type="entry name" value="MATH"/>
    <property type="match status" value="3"/>
</dbReference>
<name>A0A2G5VAF2_9PELO</name>
<dbReference type="Gene3D" id="2.60.210.10">
    <property type="entry name" value="Apoptosis, Tumor Necrosis Factor Receptor Associated Protein 2, Chain A"/>
    <property type="match status" value="3"/>
</dbReference>
<dbReference type="Pfam" id="PF00917">
    <property type="entry name" value="MATH"/>
    <property type="match status" value="3"/>
</dbReference>
<dbReference type="CDD" id="cd00121">
    <property type="entry name" value="MATH"/>
    <property type="match status" value="3"/>
</dbReference>
<dbReference type="PROSITE" id="PS50144">
    <property type="entry name" value="MATH"/>
    <property type="match status" value="2"/>
</dbReference>
<dbReference type="InterPro" id="IPR052664">
    <property type="entry name" value="BTB-MATH_domain_protein"/>
</dbReference>
<dbReference type="InterPro" id="IPR002083">
    <property type="entry name" value="MATH/TRAF_dom"/>
</dbReference>
<dbReference type="Proteomes" id="UP000230233">
    <property type="component" value="Chromosome II"/>
</dbReference>
<feature type="domain" description="MATH" evidence="2">
    <location>
        <begin position="5"/>
        <end position="126"/>
    </location>
</feature>
<dbReference type="InterPro" id="IPR000210">
    <property type="entry name" value="BTB/POZ_dom"/>
</dbReference>
<sequence>MTEREFTLKHILTDVEKFEQNDILYSPEKDYFVFGVGWKIRIEKNNERLGMYLYANVTGNQEVHADRTMKIFSKNKEKIHSKSGSSVFENRGDPPRVSWGWPAFIDWKTLEDEYLDDGKLKVEIHLKITQMAGFPEEIAGFSRKELRSFGEDMKQFSDVTLKVKEQKFYVSKLYLSSQSTYFGTLFLGRFQESEKSEIELKDVDPQYFQYYLEVIYAENSIDGSMTEKEFTLQYMIHDVGKLGEDESLYSLELEHFGVKWKIRIQKKNEHLGMYLFTNVTGNEEIHADRTLKILSKNKEKTHSMNGSRVFEKSNIGFGRSKFIDWKTLENEYLDDGKLEVDVHVKINKMVGFLEEIAGFSRKELRSFGEDMKQFSDVTLKVKERKFYVSKLYLSSHSPYFATLFLGKFEESEKSEIELKNVDPQDFQYYLEVLHLENGIDVADMFDTPKIVEKCEDFLVKESKMGLKKKLELAGSYRLEKLKHYWLFSNGSTTTYGELHMTQFWKSADRSSMGVTINCTSTQSGWPKKYNRFFRLWMTGSAPGLEHLHVITADHEINKDALLRKLVHTQQCESPRSPKKLETNELDIFVSGTINWAQRVKSKCRDNSIPLKELYKDNKFHMLREIGCEFLEEVWNEIDEQMSELEEMRELDGGDTESRSKKFLFEIQQTSKDGVCEIWENLSPANLFNQILYIYRRSEFDFVDIQDNSHLIDIRSVAKAVSKVGQLSVMPSSSKMHNQLILNVFPHVECLKIVKTLLLNGDDYKSAFIQYITRIEVGKTGRTPVPFNLTLDHLLVSNCLSVKVIDGNFSEEKYNQFFRMWMNGSAPRMEHLHFATVNLEIDEKALMKELDCHGATMDVYRKQPNRPGYLHDQLVTRPTDGGVCIVRRDGIKAVVTVENNKLEFFMTEREFTLKHIFNDAGKLKEEENLYSPEEEHFGVNWKINIQKYGERIEMRLCTILTENQKISTNDIMRIFSKNRGRSHSRSVSNVFKNYGHCWISRGWPTFIEWKTLEDEYLDDGKLEVEIDVKITEIVGFRRKELRSFGEDMKQFSDVVLKVKKRKFYISKLYLSSHSPYFATLFLGRFQESEKSEIELKNVDPQDFQYYLEVIYAENGIDEGTVQGILSVADMFDTPLIVKKCEEFLVEKSKKGLKEKLELAGSYRLEELKKMCMDQIKSRADIRSVIPESPGKIDNETLLELLKKSLVFD</sequence>
<reference evidence="4" key="1">
    <citation type="submission" date="2017-10" db="EMBL/GenBank/DDBJ databases">
        <title>Rapid genome shrinkage in a self-fertile nematode reveals novel sperm competition proteins.</title>
        <authorList>
            <person name="Yin D."/>
            <person name="Schwarz E.M."/>
            <person name="Thomas C.G."/>
            <person name="Felde R.L."/>
            <person name="Korf I.F."/>
            <person name="Cutter A.D."/>
            <person name="Schartner C.M."/>
            <person name="Ralston E.J."/>
            <person name="Meyer B.J."/>
            <person name="Haag E.S."/>
        </authorList>
    </citation>
    <scope>NUCLEOTIDE SEQUENCE [LARGE SCALE GENOMIC DNA]</scope>
    <source>
        <strain evidence="4">JU1422</strain>
    </source>
</reference>